<dbReference type="GO" id="GO:0005829">
    <property type="term" value="C:cytosol"/>
    <property type="evidence" value="ECO:0007669"/>
    <property type="project" value="TreeGrafter"/>
</dbReference>
<sequence>MDYEAYLFDFDYTLANSEKGIVMCFKHVFERNGFKGIEDDAIKKTIGLTLEEAFMLLTGIKDRETIAGYRKQYVEKSDEVMVANTKLFPETLPMLRKLKEKGAKTGIISTKYRYRIESTISLYGLDELIDLIIGGEDVETAKPSPEGVRKALERLKCCREKALYIGDSLVDARTAENAGVYFAAVTTGTTTAADFEASPHVKIMENLSELVN</sequence>
<dbReference type="PRINTS" id="PR00413">
    <property type="entry name" value="HADHALOGNASE"/>
</dbReference>
<dbReference type="RefSeq" id="WP_058693171.1">
    <property type="nucleotide sequence ID" value="NZ_CABJDW020000001.1"/>
</dbReference>
<reference evidence="1 2" key="1">
    <citation type="submission" date="2018-05" db="EMBL/GenBank/DDBJ databases">
        <title>Genome comparison of Eubacterium sp.</title>
        <authorList>
            <person name="Feng Y."/>
            <person name="Sanchez-Andrea I."/>
            <person name="Stams A.J.M."/>
            <person name="De Vos W.M."/>
        </authorList>
    </citation>
    <scope>NUCLEOTIDE SEQUENCE [LARGE SCALE GENOMIC DNA]</scope>
    <source>
        <strain evidence="1 2">YI</strain>
    </source>
</reference>
<name>A0A4P9CB33_EUBML</name>
<dbReference type="Gene3D" id="3.40.50.1000">
    <property type="entry name" value="HAD superfamily/HAD-like"/>
    <property type="match status" value="1"/>
</dbReference>
<dbReference type="InterPro" id="IPR050155">
    <property type="entry name" value="HAD-like_hydrolase_sf"/>
</dbReference>
<dbReference type="PANTHER" id="PTHR43434:SF1">
    <property type="entry name" value="PHOSPHOGLYCOLATE PHOSPHATASE"/>
    <property type="match status" value="1"/>
</dbReference>
<dbReference type="PANTHER" id="PTHR43434">
    <property type="entry name" value="PHOSPHOGLYCOLATE PHOSPHATASE"/>
    <property type="match status" value="1"/>
</dbReference>
<dbReference type="SFLD" id="SFLDS00003">
    <property type="entry name" value="Haloacid_Dehalogenase"/>
    <property type="match status" value="1"/>
</dbReference>
<dbReference type="InterPro" id="IPR006439">
    <property type="entry name" value="HAD-SF_hydro_IA"/>
</dbReference>
<protein>
    <submittedName>
        <fullName evidence="1">Serine kinase</fullName>
    </submittedName>
</protein>
<dbReference type="GO" id="GO:0008967">
    <property type="term" value="F:phosphoglycolate phosphatase activity"/>
    <property type="evidence" value="ECO:0007669"/>
    <property type="project" value="TreeGrafter"/>
</dbReference>
<dbReference type="Proteomes" id="UP000218387">
    <property type="component" value="Chromosome"/>
</dbReference>
<dbReference type="SUPFAM" id="SSF56784">
    <property type="entry name" value="HAD-like"/>
    <property type="match status" value="1"/>
</dbReference>
<dbReference type="GO" id="GO:0006281">
    <property type="term" value="P:DNA repair"/>
    <property type="evidence" value="ECO:0007669"/>
    <property type="project" value="TreeGrafter"/>
</dbReference>
<dbReference type="Gene3D" id="1.10.150.240">
    <property type="entry name" value="Putative phosphatase, domain 2"/>
    <property type="match status" value="1"/>
</dbReference>
<dbReference type="GO" id="GO:0016301">
    <property type="term" value="F:kinase activity"/>
    <property type="evidence" value="ECO:0007669"/>
    <property type="project" value="UniProtKB-KW"/>
</dbReference>
<dbReference type="AlphaFoldDB" id="A0A4P9CB33"/>
<keyword evidence="1" id="KW-0808">Transferase</keyword>
<keyword evidence="2" id="KW-1185">Reference proteome</keyword>
<evidence type="ECO:0000313" key="1">
    <source>
        <dbReference type="EMBL" id="QCT72051.1"/>
    </source>
</evidence>
<dbReference type="InterPro" id="IPR036412">
    <property type="entry name" value="HAD-like_sf"/>
</dbReference>
<keyword evidence="1" id="KW-0418">Kinase</keyword>
<dbReference type="KEGG" id="emt:CPZ25_012170"/>
<dbReference type="NCBIfam" id="TIGR01549">
    <property type="entry name" value="HAD-SF-IA-v1"/>
    <property type="match status" value="1"/>
</dbReference>
<dbReference type="InterPro" id="IPR041492">
    <property type="entry name" value="HAD_2"/>
</dbReference>
<dbReference type="Pfam" id="PF13419">
    <property type="entry name" value="HAD_2"/>
    <property type="match status" value="1"/>
</dbReference>
<accession>A0A4P9CB33</accession>
<dbReference type="InterPro" id="IPR023198">
    <property type="entry name" value="PGP-like_dom2"/>
</dbReference>
<dbReference type="InterPro" id="IPR023214">
    <property type="entry name" value="HAD_sf"/>
</dbReference>
<dbReference type="EMBL" id="CP029487">
    <property type="protein sequence ID" value="QCT72051.1"/>
    <property type="molecule type" value="Genomic_DNA"/>
</dbReference>
<dbReference type="SFLD" id="SFLDG01129">
    <property type="entry name" value="C1.5:_HAD__Beta-PGM__Phosphata"/>
    <property type="match status" value="1"/>
</dbReference>
<proteinExistence type="predicted"/>
<evidence type="ECO:0000313" key="2">
    <source>
        <dbReference type="Proteomes" id="UP000218387"/>
    </source>
</evidence>
<gene>
    <name evidence="1" type="ORF">CPZ25_012170</name>
</gene>
<organism evidence="1 2">
    <name type="scientific">Eubacterium maltosivorans</name>
    <dbReference type="NCBI Taxonomy" id="2041044"/>
    <lineage>
        <taxon>Bacteria</taxon>
        <taxon>Bacillati</taxon>
        <taxon>Bacillota</taxon>
        <taxon>Clostridia</taxon>
        <taxon>Eubacteriales</taxon>
        <taxon>Eubacteriaceae</taxon>
        <taxon>Eubacterium</taxon>
    </lineage>
</organism>